<evidence type="ECO:0000313" key="1">
    <source>
        <dbReference type="EMBL" id="KAF2867309.1"/>
    </source>
</evidence>
<dbReference type="PANTHER" id="PTHR42085:SF1">
    <property type="entry name" value="F-BOX DOMAIN-CONTAINING PROTEIN"/>
    <property type="match status" value="1"/>
</dbReference>
<evidence type="ECO:0000313" key="2">
    <source>
        <dbReference type="Proteomes" id="UP000481861"/>
    </source>
</evidence>
<dbReference type="PANTHER" id="PTHR42085">
    <property type="entry name" value="F-BOX DOMAIN-CONTAINING PROTEIN"/>
    <property type="match status" value="1"/>
</dbReference>
<accession>A0A7C8I0E7</accession>
<dbReference type="InterPro" id="IPR038883">
    <property type="entry name" value="AN11006-like"/>
</dbReference>
<reference evidence="1 2" key="1">
    <citation type="submission" date="2020-01" db="EMBL/GenBank/DDBJ databases">
        <authorList>
            <consortium name="DOE Joint Genome Institute"/>
            <person name="Haridas S."/>
            <person name="Albert R."/>
            <person name="Binder M."/>
            <person name="Bloem J."/>
            <person name="Labutti K."/>
            <person name="Salamov A."/>
            <person name="Andreopoulos B."/>
            <person name="Baker S.E."/>
            <person name="Barry K."/>
            <person name="Bills G."/>
            <person name="Bluhm B.H."/>
            <person name="Cannon C."/>
            <person name="Castanera R."/>
            <person name="Culley D.E."/>
            <person name="Daum C."/>
            <person name="Ezra D."/>
            <person name="Gonzalez J.B."/>
            <person name="Henrissat B."/>
            <person name="Kuo A."/>
            <person name="Liang C."/>
            <person name="Lipzen A."/>
            <person name="Lutzoni F."/>
            <person name="Magnuson J."/>
            <person name="Mondo S."/>
            <person name="Nolan M."/>
            <person name="Ohm R."/>
            <person name="Pangilinan J."/>
            <person name="Park H.-J.H."/>
            <person name="Ramirez L."/>
            <person name="Alfaro M."/>
            <person name="Sun H."/>
            <person name="Tritt A."/>
            <person name="Yoshinaga Y."/>
            <person name="Zwiers L.-H.L."/>
            <person name="Turgeon B.G."/>
            <person name="Goodwin S.B."/>
            <person name="Spatafora J.W."/>
            <person name="Crous P.W."/>
            <person name="Grigoriev I.V."/>
        </authorList>
    </citation>
    <scope>NUCLEOTIDE SEQUENCE [LARGE SCALE GENOMIC DNA]</scope>
    <source>
        <strain evidence="1 2">CBS 611.86</strain>
    </source>
</reference>
<dbReference type="Proteomes" id="UP000481861">
    <property type="component" value="Unassembled WGS sequence"/>
</dbReference>
<dbReference type="EMBL" id="JAADJZ010000023">
    <property type="protein sequence ID" value="KAF2867309.1"/>
    <property type="molecule type" value="Genomic_DNA"/>
</dbReference>
<organism evidence="1 2">
    <name type="scientific">Massariosphaeria phaeospora</name>
    <dbReference type="NCBI Taxonomy" id="100035"/>
    <lineage>
        <taxon>Eukaryota</taxon>
        <taxon>Fungi</taxon>
        <taxon>Dikarya</taxon>
        <taxon>Ascomycota</taxon>
        <taxon>Pezizomycotina</taxon>
        <taxon>Dothideomycetes</taxon>
        <taxon>Pleosporomycetidae</taxon>
        <taxon>Pleosporales</taxon>
        <taxon>Pleosporales incertae sedis</taxon>
        <taxon>Massariosphaeria</taxon>
    </lineage>
</organism>
<gene>
    <name evidence="1" type="ORF">BDV95DRAFT_598011</name>
</gene>
<sequence>MDQPKETPSQATQSTTTDFLGLPREIRDMIYLSAMDDLPSDFVLHKDGKPVVPEDQYSPKSQVQIPLSQLTLAPGTLPGICFTNHQIRKEATLVRIGRTNFVLKTQPKALMKFLEQFGDGEGFRKVRSFTFINPYNMQHLQLLTSHFPTLRKVTVEVNELKTASAGTWYYTDYILVSHRSVTPEKMEARLHLKEVMRIASLKEFVLICVAINAGEHRLPNYVPREVLRDYLAWFPHKENESRVRMSVFFREEYSHPFEKVDTAYLRIE</sequence>
<keyword evidence="2" id="KW-1185">Reference proteome</keyword>
<protein>
    <recommendedName>
        <fullName evidence="3">F-box domain-containing protein</fullName>
    </recommendedName>
</protein>
<name>A0A7C8I0E7_9PLEO</name>
<proteinExistence type="predicted"/>
<evidence type="ECO:0008006" key="3">
    <source>
        <dbReference type="Google" id="ProtNLM"/>
    </source>
</evidence>
<dbReference type="AlphaFoldDB" id="A0A7C8I0E7"/>
<comment type="caution">
    <text evidence="1">The sequence shown here is derived from an EMBL/GenBank/DDBJ whole genome shotgun (WGS) entry which is preliminary data.</text>
</comment>
<dbReference type="OrthoDB" id="3756103at2759"/>